<evidence type="ECO:0000313" key="4">
    <source>
        <dbReference type="EMBL" id="CUK27568.1"/>
    </source>
</evidence>
<dbReference type="PANTHER" id="PTHR44196">
    <property type="entry name" value="DEHYDROGENASE/REDUCTASE SDR FAMILY MEMBER 7B"/>
    <property type="match status" value="1"/>
</dbReference>
<dbReference type="EMBL" id="CYUE01000025">
    <property type="protein sequence ID" value="CUK27568.1"/>
    <property type="molecule type" value="Genomic_DNA"/>
</dbReference>
<dbReference type="PRINTS" id="PR00081">
    <property type="entry name" value="GDHRDH"/>
</dbReference>
<dbReference type="SUPFAM" id="SSF51735">
    <property type="entry name" value="NAD(P)-binding Rossmann-fold domains"/>
    <property type="match status" value="1"/>
</dbReference>
<comment type="similarity">
    <text evidence="1 3">Belongs to the short-chain dehydrogenases/reductases (SDR) family.</text>
</comment>
<evidence type="ECO:0000256" key="1">
    <source>
        <dbReference type="ARBA" id="ARBA00006484"/>
    </source>
</evidence>
<gene>
    <name evidence="4" type="primary">budC</name>
    <name evidence="4" type="ORF">TA5114_03396</name>
</gene>
<protein>
    <submittedName>
        <fullName evidence="4">Diacetyl reductase [(S)-acetoin forming]</fullName>
        <ecNumber evidence="4">1.1.1.304</ecNumber>
    </submittedName>
</protein>
<dbReference type="PANTHER" id="PTHR44196:SF1">
    <property type="entry name" value="DEHYDROGENASE_REDUCTASE SDR FAMILY MEMBER 7B"/>
    <property type="match status" value="1"/>
</dbReference>
<dbReference type="OrthoDB" id="9805986at2"/>
<proteinExistence type="inferred from homology"/>
<keyword evidence="2 4" id="KW-0560">Oxidoreductase</keyword>
<dbReference type="Pfam" id="PF00106">
    <property type="entry name" value="adh_short"/>
    <property type="match status" value="1"/>
</dbReference>
<organism evidence="4 5">
    <name type="scientific">Cognatishimia activa</name>
    <dbReference type="NCBI Taxonomy" id="1715691"/>
    <lineage>
        <taxon>Bacteria</taxon>
        <taxon>Pseudomonadati</taxon>
        <taxon>Pseudomonadota</taxon>
        <taxon>Alphaproteobacteria</taxon>
        <taxon>Rhodobacterales</taxon>
        <taxon>Paracoccaceae</taxon>
        <taxon>Cognatishimia</taxon>
    </lineage>
</organism>
<dbReference type="InterPro" id="IPR036291">
    <property type="entry name" value="NAD(P)-bd_dom_sf"/>
</dbReference>
<dbReference type="GO" id="GO:0016020">
    <property type="term" value="C:membrane"/>
    <property type="evidence" value="ECO:0007669"/>
    <property type="project" value="TreeGrafter"/>
</dbReference>
<evidence type="ECO:0000256" key="2">
    <source>
        <dbReference type="ARBA" id="ARBA00023002"/>
    </source>
</evidence>
<evidence type="ECO:0000313" key="5">
    <source>
        <dbReference type="Proteomes" id="UP000051184"/>
    </source>
</evidence>
<keyword evidence="5" id="KW-1185">Reference proteome</keyword>
<sequence length="274" mass="29132">MKLNWKSAKPRVAYVTGAASGIGFGLSNRLLELGISVAAFDLEFGENTKSKLADSGKASATVRFYTCDITETAQLEQVIKEAKEELGTPDLVINSAGIAACEPAENLSTELFNRVVDVNLKGSWNVVKAVLPHMERGGHIALISSLAGHVPNFGYSAYCASKFGVSGLAQVLQLELPARGIDVTVVSPGTIQTPLVGTNHINRPTISERLRNLAGTLPLERAVDLILGGLSRRKKTIVPGTLAKAIALANSVFPGLFRVVARFLLVRISKNNAS</sequence>
<dbReference type="Gene3D" id="3.40.50.720">
    <property type="entry name" value="NAD(P)-binding Rossmann-like Domain"/>
    <property type="match status" value="1"/>
</dbReference>
<dbReference type="STRING" id="1715691.TA5113_02537"/>
<name>A0A0N7MC93_9RHOB</name>
<evidence type="ECO:0000256" key="3">
    <source>
        <dbReference type="RuleBase" id="RU000363"/>
    </source>
</evidence>
<reference evidence="5" key="1">
    <citation type="submission" date="2015-09" db="EMBL/GenBank/DDBJ databases">
        <authorList>
            <person name="Rodrigo-Torres Lidia"/>
            <person name="Arahal R.David."/>
        </authorList>
    </citation>
    <scope>NUCLEOTIDE SEQUENCE [LARGE SCALE GENOMIC DNA]</scope>
    <source>
        <strain evidence="5">CECT 5114</strain>
    </source>
</reference>
<dbReference type="InterPro" id="IPR002347">
    <property type="entry name" value="SDR_fam"/>
</dbReference>
<dbReference type="PRINTS" id="PR00080">
    <property type="entry name" value="SDRFAMILY"/>
</dbReference>
<dbReference type="PROSITE" id="PS00061">
    <property type="entry name" value="ADH_SHORT"/>
    <property type="match status" value="1"/>
</dbReference>
<dbReference type="RefSeq" id="WP_058316486.1">
    <property type="nucleotide sequence ID" value="NZ_CYTO01000024.1"/>
</dbReference>
<accession>A0A0N7MC93</accession>
<dbReference type="Proteomes" id="UP000051184">
    <property type="component" value="Unassembled WGS sequence"/>
</dbReference>
<dbReference type="InterPro" id="IPR020904">
    <property type="entry name" value="Sc_DH/Rdtase_CS"/>
</dbReference>
<dbReference type="EC" id="1.1.1.304" evidence="4"/>
<dbReference type="GO" id="GO:0052588">
    <property type="term" value="F:diacetyl reductase ((S)-acetoin forming) (NAD+) activity"/>
    <property type="evidence" value="ECO:0007669"/>
    <property type="project" value="UniProtKB-EC"/>
</dbReference>
<dbReference type="AlphaFoldDB" id="A0A0N7MC93"/>